<comment type="subcellular location">
    <subcellularLocation>
        <location evidence="1">Cell membrane</location>
        <topology evidence="1">Multi-pass membrane protein</topology>
    </subcellularLocation>
</comment>
<feature type="transmembrane region" description="Helical" evidence="6">
    <location>
        <begin position="73"/>
        <end position="95"/>
    </location>
</feature>
<feature type="transmembrane region" description="Helical" evidence="6">
    <location>
        <begin position="279"/>
        <end position="301"/>
    </location>
</feature>
<keyword evidence="3 6" id="KW-0812">Transmembrane</keyword>
<dbReference type="OrthoDB" id="4771963at2"/>
<feature type="transmembrane region" description="Helical" evidence="6">
    <location>
        <begin position="238"/>
        <end position="258"/>
    </location>
</feature>
<keyword evidence="8" id="KW-1185">Reference proteome</keyword>
<dbReference type="PANTHER" id="PTHR30250">
    <property type="entry name" value="PST FAMILY PREDICTED COLANIC ACID TRANSPORTER"/>
    <property type="match status" value="1"/>
</dbReference>
<evidence type="ECO:0000256" key="4">
    <source>
        <dbReference type="ARBA" id="ARBA00022989"/>
    </source>
</evidence>
<feature type="transmembrane region" description="Helical" evidence="6">
    <location>
        <begin position="33"/>
        <end position="52"/>
    </location>
</feature>
<dbReference type="Proteomes" id="UP000035368">
    <property type="component" value="Chromosome"/>
</dbReference>
<dbReference type="PANTHER" id="PTHR30250:SF11">
    <property type="entry name" value="O-ANTIGEN TRANSPORTER-RELATED"/>
    <property type="match status" value="1"/>
</dbReference>
<evidence type="ECO:0000256" key="5">
    <source>
        <dbReference type="ARBA" id="ARBA00023136"/>
    </source>
</evidence>
<organism evidence="7 8">
    <name type="scientific">Corynebacterium epidermidicanis</name>
    <dbReference type="NCBI Taxonomy" id="1050174"/>
    <lineage>
        <taxon>Bacteria</taxon>
        <taxon>Bacillati</taxon>
        <taxon>Actinomycetota</taxon>
        <taxon>Actinomycetes</taxon>
        <taxon>Mycobacteriales</taxon>
        <taxon>Corynebacteriaceae</taxon>
        <taxon>Corynebacterium</taxon>
    </lineage>
</organism>
<sequence length="403" mass="41899">MRFLSLATVFAALSGFAIIILAPRILSEALTVQFMALWGLFFACTGIIDGLTQETTRAISAAEESGRVGNARPIRFAVAVGLVMALAIIASSPLWMPHLVDTHHATATVLLACGLGLYACQALLSGVLSGLKLWSEYAGLLALDSGIRILLLIPAWLLGWGLPAFILITVIGALSWCFILAASPRARQALNKPTDVSARTFRSNALQAMLATGATAVLITGFPTIMKALLSDAPTNGVTMGGLVMAVTLTRAPILVPLQRFQSALIVFFVEHRGQILSALAKPICGVFAVGGVGAVAAWLLGPTIMRLVFPPEFVVPGPHLAVLTFASACAGALMITSTAAVAAELHRLYILGWVVASIVAIGVVLLPLGLVPAVCIALFLGPTAGILVQVLGLLSARTGEDA</sequence>
<evidence type="ECO:0000256" key="6">
    <source>
        <dbReference type="SAM" id="Phobius"/>
    </source>
</evidence>
<dbReference type="AlphaFoldDB" id="A0A0G3GZ03"/>
<evidence type="ECO:0000256" key="3">
    <source>
        <dbReference type="ARBA" id="ARBA00022692"/>
    </source>
</evidence>
<evidence type="ECO:0000313" key="7">
    <source>
        <dbReference type="EMBL" id="AKK04082.1"/>
    </source>
</evidence>
<proteinExistence type="predicted"/>
<keyword evidence="4 6" id="KW-1133">Transmembrane helix</keyword>
<protein>
    <submittedName>
        <fullName evidence="7">Putative membrane protein</fullName>
    </submittedName>
</protein>
<feature type="transmembrane region" description="Helical" evidence="6">
    <location>
        <begin position="164"/>
        <end position="183"/>
    </location>
</feature>
<dbReference type="GO" id="GO:0005886">
    <property type="term" value="C:plasma membrane"/>
    <property type="evidence" value="ECO:0007669"/>
    <property type="project" value="UniProtKB-SubCell"/>
</dbReference>
<dbReference type="STRING" id="1050174.CEPID_11265"/>
<evidence type="ECO:0000256" key="2">
    <source>
        <dbReference type="ARBA" id="ARBA00022475"/>
    </source>
</evidence>
<accession>A0A0G3GZ03</accession>
<evidence type="ECO:0000256" key="1">
    <source>
        <dbReference type="ARBA" id="ARBA00004651"/>
    </source>
</evidence>
<dbReference type="EMBL" id="CP011541">
    <property type="protein sequence ID" value="AKK04082.1"/>
    <property type="molecule type" value="Genomic_DNA"/>
</dbReference>
<dbReference type="KEGG" id="cei:CEPID_11265"/>
<gene>
    <name evidence="7" type="ORF">CEPID_11265</name>
</gene>
<feature type="transmembrane region" description="Helical" evidence="6">
    <location>
        <begin position="321"/>
        <end position="342"/>
    </location>
</feature>
<dbReference type="RefSeq" id="WP_047240980.1">
    <property type="nucleotide sequence ID" value="NZ_CP011541.1"/>
</dbReference>
<dbReference type="PATRIC" id="fig|1050174.4.peg.2274"/>
<feature type="transmembrane region" description="Helical" evidence="6">
    <location>
        <begin position="204"/>
        <end position="226"/>
    </location>
</feature>
<dbReference type="InterPro" id="IPR050833">
    <property type="entry name" value="Poly_Biosynth_Transport"/>
</dbReference>
<feature type="transmembrane region" description="Helical" evidence="6">
    <location>
        <begin position="140"/>
        <end position="158"/>
    </location>
</feature>
<feature type="transmembrane region" description="Helical" evidence="6">
    <location>
        <begin position="377"/>
        <end position="397"/>
    </location>
</feature>
<name>A0A0G3GZ03_9CORY</name>
<feature type="transmembrane region" description="Helical" evidence="6">
    <location>
        <begin position="349"/>
        <end position="371"/>
    </location>
</feature>
<evidence type="ECO:0000313" key="8">
    <source>
        <dbReference type="Proteomes" id="UP000035368"/>
    </source>
</evidence>
<reference evidence="7 8" key="1">
    <citation type="submission" date="2015-05" db="EMBL/GenBank/DDBJ databases">
        <title>Complete genome sequence of Corynebacterium epidermidicanis DSM 45586, isolated from the skin of a dog suffering from pruritus.</title>
        <authorList>
            <person name="Ruckert C."/>
            <person name="Albersmeier A."/>
            <person name="Winkler A."/>
            <person name="Tauch A."/>
        </authorList>
    </citation>
    <scope>NUCLEOTIDE SEQUENCE [LARGE SCALE GENOMIC DNA]</scope>
    <source>
        <strain evidence="7 8">DSM 45586</strain>
    </source>
</reference>
<keyword evidence="5 6" id="KW-0472">Membrane</keyword>
<feature type="transmembrane region" description="Helical" evidence="6">
    <location>
        <begin position="107"/>
        <end position="128"/>
    </location>
</feature>
<keyword evidence="2" id="KW-1003">Cell membrane</keyword>